<dbReference type="Proteomes" id="UP000269265">
    <property type="component" value="Unassembled WGS sequence"/>
</dbReference>
<evidence type="ECO:0000313" key="2">
    <source>
        <dbReference type="EMBL" id="RRS05259.1"/>
    </source>
</evidence>
<dbReference type="AlphaFoldDB" id="A0A3R8S4G7"/>
<dbReference type="PROSITE" id="PS51257">
    <property type="entry name" value="PROKAR_LIPOPROTEIN"/>
    <property type="match status" value="1"/>
</dbReference>
<accession>A0A3R8S4G7</accession>
<gene>
    <name evidence="2" type="ORF">EIP75_06810</name>
</gene>
<keyword evidence="1" id="KW-0732">Signal</keyword>
<name>A0A3R8S4G7_9BURK</name>
<dbReference type="RefSeq" id="WP_125242477.1">
    <property type="nucleotide sequence ID" value="NZ_RSED01000004.1"/>
</dbReference>
<evidence type="ECO:0000313" key="3">
    <source>
        <dbReference type="Proteomes" id="UP000269265"/>
    </source>
</evidence>
<reference evidence="2 3" key="1">
    <citation type="submission" date="2018-12" db="EMBL/GenBank/DDBJ databases">
        <title>The whole draft genome of Aquabacterium sp. SJQ9.</title>
        <authorList>
            <person name="Sun L."/>
            <person name="Gao X."/>
            <person name="Chen W."/>
            <person name="Huang K."/>
        </authorList>
    </citation>
    <scope>NUCLEOTIDE SEQUENCE [LARGE SCALE GENOMIC DNA]</scope>
    <source>
        <strain evidence="2 3">SJQ9</strain>
    </source>
</reference>
<dbReference type="EMBL" id="RSED01000004">
    <property type="protein sequence ID" value="RRS05259.1"/>
    <property type="molecule type" value="Genomic_DNA"/>
</dbReference>
<sequence length="194" mass="20856">MMIKNVVASCVLGLACVAGVAHAATAVAEPATTETSLRQSMQEALWPADIVQAAGDYLRRYPNGDWADAARALYERASGTAQVLSRSDVRLYRGAFQADLLPTPVKDDLRKAALGDPAAAVRLAHAYKQSGGDKAGSRYVGWLQYAATLGHEKAAYELALHFRTQDQPVLASQYEARAVALGYVTPTVLDHVRK</sequence>
<protein>
    <recommendedName>
        <fullName evidence="4">Sel1 repeat family protein</fullName>
    </recommendedName>
</protein>
<comment type="caution">
    <text evidence="2">The sequence shown here is derived from an EMBL/GenBank/DDBJ whole genome shotgun (WGS) entry which is preliminary data.</text>
</comment>
<dbReference type="InterPro" id="IPR011990">
    <property type="entry name" value="TPR-like_helical_dom_sf"/>
</dbReference>
<dbReference type="Gene3D" id="1.25.40.10">
    <property type="entry name" value="Tetratricopeptide repeat domain"/>
    <property type="match status" value="1"/>
</dbReference>
<evidence type="ECO:0008006" key="4">
    <source>
        <dbReference type="Google" id="ProtNLM"/>
    </source>
</evidence>
<evidence type="ECO:0000256" key="1">
    <source>
        <dbReference type="SAM" id="SignalP"/>
    </source>
</evidence>
<proteinExistence type="predicted"/>
<dbReference type="OrthoDB" id="9154905at2"/>
<keyword evidence="3" id="KW-1185">Reference proteome</keyword>
<feature type="signal peptide" evidence="1">
    <location>
        <begin position="1"/>
        <end position="23"/>
    </location>
</feature>
<feature type="chain" id="PRO_5018549150" description="Sel1 repeat family protein" evidence="1">
    <location>
        <begin position="24"/>
        <end position="194"/>
    </location>
</feature>
<organism evidence="2 3">
    <name type="scientific">Aquabacterium soli</name>
    <dbReference type="NCBI Taxonomy" id="2493092"/>
    <lineage>
        <taxon>Bacteria</taxon>
        <taxon>Pseudomonadati</taxon>
        <taxon>Pseudomonadota</taxon>
        <taxon>Betaproteobacteria</taxon>
        <taxon>Burkholderiales</taxon>
        <taxon>Aquabacterium</taxon>
    </lineage>
</organism>